<protein>
    <submittedName>
        <fullName evidence="2">DNA-binding protein</fullName>
    </submittedName>
</protein>
<dbReference type="SUPFAM" id="SSF47598">
    <property type="entry name" value="Ribbon-helix-helix"/>
    <property type="match status" value="1"/>
</dbReference>
<dbReference type="InterPro" id="IPR010985">
    <property type="entry name" value="Ribbon_hlx_hlx"/>
</dbReference>
<proteinExistence type="predicted"/>
<dbReference type="AlphaFoldDB" id="A0A1Q2CME4"/>
<feature type="region of interest" description="Disordered" evidence="1">
    <location>
        <begin position="77"/>
        <end position="97"/>
    </location>
</feature>
<reference evidence="3" key="1">
    <citation type="submission" date="2017-02" db="EMBL/GenBank/DDBJ databases">
        <title>Tessaracoccus aquaemaris sp. nov., isolated from the intestine of a Korean rockfish, Sebastes schlegelii, in a marine aquaculture pond.</title>
        <authorList>
            <person name="Tak E.J."/>
            <person name="Bae J.-W."/>
        </authorList>
    </citation>
    <scope>NUCLEOTIDE SEQUENCE [LARGE SCALE GENOMIC DNA]</scope>
    <source>
        <strain evidence="3">NSG39</strain>
    </source>
</reference>
<accession>A0A1Q2CME4</accession>
<evidence type="ECO:0000313" key="2">
    <source>
        <dbReference type="EMBL" id="AQP47283.1"/>
    </source>
</evidence>
<dbReference type="KEGG" id="tes:BW730_06980"/>
<dbReference type="RefSeq" id="WP_077685613.1">
    <property type="nucleotide sequence ID" value="NZ_CP019606.1"/>
</dbReference>
<dbReference type="OrthoDB" id="4774572at2"/>
<sequence length="97" mass="10399">MKTLAIRLDDDVHARLVILAKLADVSLTDAIRQAIESQIQVMSSDPALSAKAEALREEIDREAREQQGALSLLFGATTEAAPAKAPSSTTTARPRKS</sequence>
<dbReference type="GO" id="GO:0006355">
    <property type="term" value="P:regulation of DNA-templated transcription"/>
    <property type="evidence" value="ECO:0007669"/>
    <property type="project" value="InterPro"/>
</dbReference>
<dbReference type="EMBL" id="CP019606">
    <property type="protein sequence ID" value="AQP47283.1"/>
    <property type="molecule type" value="Genomic_DNA"/>
</dbReference>
<dbReference type="Proteomes" id="UP000188145">
    <property type="component" value="Chromosome"/>
</dbReference>
<gene>
    <name evidence="2" type="ORF">BW730_06980</name>
</gene>
<organism evidence="2 3">
    <name type="scientific">Tessaracoccus aquimaris</name>
    <dbReference type="NCBI Taxonomy" id="1332264"/>
    <lineage>
        <taxon>Bacteria</taxon>
        <taxon>Bacillati</taxon>
        <taxon>Actinomycetota</taxon>
        <taxon>Actinomycetes</taxon>
        <taxon>Propionibacteriales</taxon>
        <taxon>Propionibacteriaceae</taxon>
        <taxon>Tessaracoccus</taxon>
    </lineage>
</organism>
<dbReference type="STRING" id="1332264.BW730_06980"/>
<evidence type="ECO:0000313" key="3">
    <source>
        <dbReference type="Proteomes" id="UP000188145"/>
    </source>
</evidence>
<keyword evidence="2" id="KW-0238">DNA-binding</keyword>
<evidence type="ECO:0000256" key="1">
    <source>
        <dbReference type="SAM" id="MobiDB-lite"/>
    </source>
</evidence>
<name>A0A1Q2CME4_9ACTN</name>
<dbReference type="GO" id="GO:0003677">
    <property type="term" value="F:DNA binding"/>
    <property type="evidence" value="ECO:0007669"/>
    <property type="project" value="UniProtKB-KW"/>
</dbReference>
<keyword evidence="3" id="KW-1185">Reference proteome</keyword>